<evidence type="ECO:0000313" key="1">
    <source>
        <dbReference type="EMBL" id="MBL3678893.1"/>
    </source>
</evidence>
<dbReference type="Gene3D" id="3.30.1330.40">
    <property type="entry name" value="RutC-like"/>
    <property type="match status" value="1"/>
</dbReference>
<protein>
    <submittedName>
        <fullName evidence="1">RidA family protein</fullName>
    </submittedName>
</protein>
<dbReference type="Proteomes" id="UP001645859">
    <property type="component" value="Unassembled WGS sequence"/>
</dbReference>
<reference evidence="1 2" key="1">
    <citation type="submission" date="2018-09" db="EMBL/GenBank/DDBJ databases">
        <title>Comparative genomics of Leucobacter spp.</title>
        <authorList>
            <person name="Reis A.C."/>
            <person name="Kolvenbach B.A."/>
            <person name="Corvini P.F.X."/>
            <person name="Nunes O.C."/>
        </authorList>
    </citation>
    <scope>NUCLEOTIDE SEQUENCE [LARGE SCALE GENOMIC DNA]</scope>
    <source>
        <strain evidence="1 2">TAN 31504</strain>
    </source>
</reference>
<dbReference type="InterPro" id="IPR035959">
    <property type="entry name" value="RutC-like_sf"/>
</dbReference>
<comment type="caution">
    <text evidence="1">The sequence shown here is derived from an EMBL/GenBank/DDBJ whole genome shotgun (WGS) entry which is preliminary data.</text>
</comment>
<dbReference type="EMBL" id="QYAC01000003">
    <property type="protein sequence ID" value="MBL3678893.1"/>
    <property type="molecule type" value="Genomic_DNA"/>
</dbReference>
<dbReference type="Pfam" id="PF01042">
    <property type="entry name" value="Ribonuc_L-PSP"/>
    <property type="match status" value="1"/>
</dbReference>
<keyword evidence="2" id="KW-1185">Reference proteome</keyword>
<dbReference type="CDD" id="cd00448">
    <property type="entry name" value="YjgF_YER057c_UK114_family"/>
    <property type="match status" value="1"/>
</dbReference>
<proteinExistence type="predicted"/>
<name>A0ABS1SEB2_9MICO</name>
<evidence type="ECO:0000313" key="2">
    <source>
        <dbReference type="Proteomes" id="UP001645859"/>
    </source>
</evidence>
<accession>A0ABS1SEB2</accession>
<gene>
    <name evidence="1" type="ORF">D3230_06235</name>
</gene>
<organism evidence="1 2">
    <name type="scientific">Leucobacter chromiireducens subsp. solipictus</name>
    <dbReference type="NCBI Taxonomy" id="398235"/>
    <lineage>
        <taxon>Bacteria</taxon>
        <taxon>Bacillati</taxon>
        <taxon>Actinomycetota</taxon>
        <taxon>Actinomycetes</taxon>
        <taxon>Micrococcales</taxon>
        <taxon>Microbacteriaceae</taxon>
        <taxon>Leucobacter</taxon>
    </lineage>
</organism>
<dbReference type="InterPro" id="IPR006175">
    <property type="entry name" value="YjgF/YER057c/UK114"/>
</dbReference>
<dbReference type="SUPFAM" id="SSF55298">
    <property type="entry name" value="YjgF-like"/>
    <property type="match status" value="1"/>
</dbReference>
<sequence>MTHATIANSPTARLAHIRGDDAIPGISQAVIVEHGRIAYLSGHLPISADGEAPDRFEEQLARVFASLRSTLEDLHATSADLIRITIYVVGLSEDRLPLIRAARDQFLGNSDNPPASALLGVASLFRPEIQVEIDAIVSLPG</sequence>
<dbReference type="RefSeq" id="WP_202344168.1">
    <property type="nucleotide sequence ID" value="NZ_BAAAPI010000013.1"/>
</dbReference>